<evidence type="ECO:0000256" key="11">
    <source>
        <dbReference type="SAM" id="Phobius"/>
    </source>
</evidence>
<feature type="transmembrane region" description="Helical" evidence="11">
    <location>
        <begin position="917"/>
        <end position="937"/>
    </location>
</feature>
<dbReference type="PRINTS" id="PR00019">
    <property type="entry name" value="LEURICHRPT"/>
</dbReference>
<dbReference type="Proteomes" id="UP001237642">
    <property type="component" value="Unassembled WGS sequence"/>
</dbReference>
<keyword evidence="9 11" id="KW-0472">Membrane</keyword>
<reference evidence="13" key="1">
    <citation type="submission" date="2023-02" db="EMBL/GenBank/DDBJ databases">
        <title>Genome of toxic invasive species Heracleum sosnowskyi carries increased number of genes despite the absence of recent whole-genome duplications.</title>
        <authorList>
            <person name="Schelkunov M."/>
            <person name="Shtratnikova V."/>
            <person name="Makarenko M."/>
            <person name="Klepikova A."/>
            <person name="Omelchenko D."/>
            <person name="Novikova G."/>
            <person name="Obukhova E."/>
            <person name="Bogdanov V."/>
            <person name="Penin A."/>
            <person name="Logacheva M."/>
        </authorList>
    </citation>
    <scope>NUCLEOTIDE SEQUENCE</scope>
    <source>
        <strain evidence="13">Hsosn_3</strain>
        <tissue evidence="13">Leaf</tissue>
    </source>
</reference>
<accession>A0AAD8LXM2</accession>
<protein>
    <submittedName>
        <fullName evidence="13">Receptor like protein 26-like</fullName>
    </submittedName>
</protein>
<evidence type="ECO:0000313" key="14">
    <source>
        <dbReference type="Proteomes" id="UP001237642"/>
    </source>
</evidence>
<dbReference type="InterPro" id="IPR003591">
    <property type="entry name" value="Leu-rich_rpt_typical-subtyp"/>
</dbReference>
<dbReference type="GO" id="GO:0006952">
    <property type="term" value="P:defense response"/>
    <property type="evidence" value="ECO:0007669"/>
    <property type="project" value="UniProtKB-ARBA"/>
</dbReference>
<dbReference type="SUPFAM" id="SSF52058">
    <property type="entry name" value="L domain-like"/>
    <property type="match status" value="1"/>
</dbReference>
<evidence type="ECO:0000256" key="10">
    <source>
        <dbReference type="ARBA" id="ARBA00023180"/>
    </source>
</evidence>
<feature type="chain" id="PRO_5042165019" evidence="12">
    <location>
        <begin position="28"/>
        <end position="963"/>
    </location>
</feature>
<dbReference type="EMBL" id="JAUIZM010000014">
    <property type="protein sequence ID" value="KAK1352891.1"/>
    <property type="molecule type" value="Genomic_DNA"/>
</dbReference>
<dbReference type="PANTHER" id="PTHR48061">
    <property type="entry name" value="LEUCINE-RICH REPEAT RECEPTOR PROTEIN KINASE EMS1-LIKE-RELATED"/>
    <property type="match status" value="1"/>
</dbReference>
<evidence type="ECO:0000256" key="12">
    <source>
        <dbReference type="SAM" id="SignalP"/>
    </source>
</evidence>
<feature type="signal peptide" evidence="12">
    <location>
        <begin position="1"/>
        <end position="27"/>
    </location>
</feature>
<organism evidence="13 14">
    <name type="scientific">Heracleum sosnowskyi</name>
    <dbReference type="NCBI Taxonomy" id="360622"/>
    <lineage>
        <taxon>Eukaryota</taxon>
        <taxon>Viridiplantae</taxon>
        <taxon>Streptophyta</taxon>
        <taxon>Embryophyta</taxon>
        <taxon>Tracheophyta</taxon>
        <taxon>Spermatophyta</taxon>
        <taxon>Magnoliopsida</taxon>
        <taxon>eudicotyledons</taxon>
        <taxon>Gunneridae</taxon>
        <taxon>Pentapetalae</taxon>
        <taxon>asterids</taxon>
        <taxon>campanulids</taxon>
        <taxon>Apiales</taxon>
        <taxon>Apiaceae</taxon>
        <taxon>Apioideae</taxon>
        <taxon>apioid superclade</taxon>
        <taxon>Tordylieae</taxon>
        <taxon>Tordyliinae</taxon>
        <taxon>Heracleum</taxon>
    </lineage>
</organism>
<comment type="subcellular location">
    <subcellularLocation>
        <location evidence="1">Cell membrane</location>
        <topology evidence="1">Single-pass type I membrane protein</topology>
    </subcellularLocation>
</comment>
<name>A0AAD8LXM2_9APIA</name>
<evidence type="ECO:0000256" key="6">
    <source>
        <dbReference type="ARBA" id="ARBA00022729"/>
    </source>
</evidence>
<keyword evidence="8 11" id="KW-1133">Transmembrane helix</keyword>
<keyword evidence="13" id="KW-0675">Receptor</keyword>
<dbReference type="Gene3D" id="3.80.10.10">
    <property type="entry name" value="Ribonuclease Inhibitor"/>
    <property type="match status" value="4"/>
</dbReference>
<evidence type="ECO:0000256" key="9">
    <source>
        <dbReference type="ARBA" id="ARBA00023136"/>
    </source>
</evidence>
<keyword evidence="10" id="KW-0325">Glycoprotein</keyword>
<evidence type="ECO:0000256" key="7">
    <source>
        <dbReference type="ARBA" id="ARBA00022737"/>
    </source>
</evidence>
<evidence type="ECO:0000313" key="13">
    <source>
        <dbReference type="EMBL" id="KAK1352891.1"/>
    </source>
</evidence>
<dbReference type="FunFam" id="3.80.10.10:FF:000095">
    <property type="entry name" value="LRR receptor-like serine/threonine-protein kinase GSO1"/>
    <property type="match status" value="2"/>
</dbReference>
<evidence type="ECO:0000256" key="4">
    <source>
        <dbReference type="ARBA" id="ARBA00022614"/>
    </source>
</evidence>
<reference evidence="13" key="2">
    <citation type="submission" date="2023-05" db="EMBL/GenBank/DDBJ databases">
        <authorList>
            <person name="Schelkunov M.I."/>
        </authorList>
    </citation>
    <scope>NUCLEOTIDE SEQUENCE</scope>
    <source>
        <strain evidence="13">Hsosn_3</strain>
        <tissue evidence="13">Leaf</tissue>
    </source>
</reference>
<keyword evidence="6 12" id="KW-0732">Signal</keyword>
<comment type="caution">
    <text evidence="13">The sequence shown here is derived from an EMBL/GenBank/DDBJ whole genome shotgun (WGS) entry which is preliminary data.</text>
</comment>
<proteinExistence type="inferred from homology"/>
<gene>
    <name evidence="13" type="ORF">POM88_052729</name>
</gene>
<keyword evidence="4" id="KW-0433">Leucine-rich repeat</keyword>
<evidence type="ECO:0000256" key="3">
    <source>
        <dbReference type="ARBA" id="ARBA00022475"/>
    </source>
</evidence>
<keyword evidence="7" id="KW-0677">Repeat</keyword>
<evidence type="ECO:0000256" key="2">
    <source>
        <dbReference type="ARBA" id="ARBA00009592"/>
    </source>
</evidence>
<dbReference type="SUPFAM" id="SSF52047">
    <property type="entry name" value="RNI-like"/>
    <property type="match status" value="2"/>
</dbReference>
<keyword evidence="3" id="KW-1003">Cell membrane</keyword>
<dbReference type="GO" id="GO:0005886">
    <property type="term" value="C:plasma membrane"/>
    <property type="evidence" value="ECO:0007669"/>
    <property type="project" value="UniProtKB-SubCell"/>
</dbReference>
<evidence type="ECO:0000256" key="1">
    <source>
        <dbReference type="ARBA" id="ARBA00004251"/>
    </source>
</evidence>
<comment type="similarity">
    <text evidence="2">Belongs to the RLP family.</text>
</comment>
<dbReference type="FunFam" id="3.80.10.10:FF:000041">
    <property type="entry name" value="LRR receptor-like serine/threonine-protein kinase ERECTA"/>
    <property type="match status" value="1"/>
</dbReference>
<dbReference type="InterPro" id="IPR032675">
    <property type="entry name" value="LRR_dom_sf"/>
</dbReference>
<dbReference type="Pfam" id="PF13855">
    <property type="entry name" value="LRR_8"/>
    <property type="match status" value="3"/>
</dbReference>
<dbReference type="InterPro" id="IPR001611">
    <property type="entry name" value="Leu-rich_rpt"/>
</dbReference>
<dbReference type="GO" id="GO:0051707">
    <property type="term" value="P:response to other organism"/>
    <property type="evidence" value="ECO:0007669"/>
    <property type="project" value="UniProtKB-ARBA"/>
</dbReference>
<evidence type="ECO:0000256" key="5">
    <source>
        <dbReference type="ARBA" id="ARBA00022692"/>
    </source>
</evidence>
<keyword evidence="5 11" id="KW-0812">Transmembrane</keyword>
<dbReference type="Pfam" id="PF00560">
    <property type="entry name" value="LRR_1"/>
    <property type="match status" value="4"/>
</dbReference>
<dbReference type="PANTHER" id="PTHR48061:SF46">
    <property type="entry name" value="LEUCINE-RICH REPEAT-CONTAINING N-TERMINAL PLANT-TYPE DOMAIN-CONTAINING PROTEIN"/>
    <property type="match status" value="1"/>
</dbReference>
<dbReference type="SMART" id="SM00369">
    <property type="entry name" value="LRR_TYP"/>
    <property type="match status" value="11"/>
</dbReference>
<dbReference type="AlphaFoldDB" id="A0AAD8LXM2"/>
<sequence length="963" mass="108015">MMMRNFTTCVFAIILMLIFLGHHPVVSLSPIQQKTALFQFQQSLTISTPSHSYYINGEFDITEISSYPKTMNWSMNSDYCTWEGVRCERKTRDVIGLDLSCSQLEGAILPNSTLFQLSRLRFLNLSWNDFSLSNQFPKEFGFFAKGLTHLNLSYAGFTGRVPFGISHLYKLVSLDLSYNHGSILEKEVFKSILQNLTQLRVLNLKFLNISSSLPVNLSTSLRVLNLGYTGLQGVLSQEVFQLPNLELLDLSSVDINSVLLMNLSSSIKVLNLYSDGLFGLFGVLPQGVFHLPNLEQLHLDYNYNLTVILPKVKWGSSGTLQVLILSYVHIYGGIPDSIGNLSQLTYLGLKGNNLNGPILTLLALLANLTNLTNLHLSRNNFTGPLPPGLFDHPSLRRLFVSHNGFTGQLYEFDSSKSKMQYFSCKNNSLYGLIPQSFSQLVNLTYLDFSLNNFSGVLDFKMFSRLESLQHLDLSHNSLTVTNTSMVTLPHKLYQLGLSSCNTKEFPHFSRDTEISLDWVDLSNNGIDGEIPQWIGSAVLYLNLSQNMLTGGLEQLPWNSIEYLDLRSNKLNGSVPTLICNSSSLEILNLSNNSLTGVLPVCGTNLTRLSVFDLRMNNIQGNIPETLSNFRNLQTINLNGNRLEGRIPSSFAEFDSLQVLDLGNNQINDTFPECLEALPSLQVLVLKSNKFHGLINKSSKMEHPFPRLRIMDLSYNEFSGPLPATYIQNFEAMMIGDVNERKATYIEHVTNAVYSDSTILIVKGVEIEFVRILTVLTTIDLARNNFEGEIPEYIGKLLLLRYLNLSHNHLTGHIPSSIGNLSMLESLDLSSNQLEGEIPRQLTSIYSLARLNMSCNQLRGHIPEGSQFNTFENDSYVGNLGLCGNPLSKKCEINIRTQEEDDEDDDYFFSGFTWKAVVIGYGCGVVPAFVAGYLMLLAGKPKWFAGIIARELGLKIMRMEIKWR</sequence>
<keyword evidence="14" id="KW-1185">Reference proteome</keyword>
<dbReference type="InterPro" id="IPR046956">
    <property type="entry name" value="RLP23-like"/>
</dbReference>
<evidence type="ECO:0000256" key="8">
    <source>
        <dbReference type="ARBA" id="ARBA00022989"/>
    </source>
</evidence>